<evidence type="ECO:0000313" key="1">
    <source>
        <dbReference type="EMBL" id="RCH54536.1"/>
    </source>
</evidence>
<keyword evidence="2" id="KW-1185">Reference proteome</keyword>
<organism evidence="1 2">
    <name type="scientific">Mucilaginibacter hurinus</name>
    <dbReference type="NCBI Taxonomy" id="2201324"/>
    <lineage>
        <taxon>Bacteria</taxon>
        <taxon>Pseudomonadati</taxon>
        <taxon>Bacteroidota</taxon>
        <taxon>Sphingobacteriia</taxon>
        <taxon>Sphingobacteriales</taxon>
        <taxon>Sphingobacteriaceae</taxon>
        <taxon>Mucilaginibacter</taxon>
    </lineage>
</organism>
<dbReference type="OrthoDB" id="791521at2"/>
<dbReference type="EMBL" id="QGDC01000006">
    <property type="protein sequence ID" value="RCH54536.1"/>
    <property type="molecule type" value="Genomic_DNA"/>
</dbReference>
<dbReference type="Proteomes" id="UP000253209">
    <property type="component" value="Unassembled WGS sequence"/>
</dbReference>
<reference evidence="1 2" key="1">
    <citation type="submission" date="2018-05" db="EMBL/GenBank/DDBJ databases">
        <title>Mucilaginibacter hurinus sp. nov., isolated from briquette warehouse soil.</title>
        <authorList>
            <person name="Choi L."/>
        </authorList>
    </citation>
    <scope>NUCLEOTIDE SEQUENCE [LARGE SCALE GENOMIC DNA]</scope>
    <source>
        <strain evidence="1 2">ZR32</strain>
    </source>
</reference>
<protein>
    <submittedName>
        <fullName evidence="1">Uncharacterized protein</fullName>
    </submittedName>
</protein>
<proteinExistence type="predicted"/>
<gene>
    <name evidence="1" type="ORF">DJ568_11995</name>
</gene>
<name>A0A367GNW4_9SPHI</name>
<dbReference type="RefSeq" id="WP_114005519.1">
    <property type="nucleotide sequence ID" value="NZ_QGDC01000006.1"/>
</dbReference>
<dbReference type="AlphaFoldDB" id="A0A367GNW4"/>
<accession>A0A367GNW4</accession>
<evidence type="ECO:0000313" key="2">
    <source>
        <dbReference type="Proteomes" id="UP000253209"/>
    </source>
</evidence>
<comment type="caution">
    <text evidence="1">The sequence shown here is derived from an EMBL/GenBank/DDBJ whole genome shotgun (WGS) entry which is preliminary data.</text>
</comment>
<sequence length="203" mass="23207">MKNLPFNSDGLTPSEIVHIYEAFKTLQEKFTLERTGSIDFKLADFEAFKNYDEVIVRDSYTINGVDRSYIMVIETYKKIVWQSGEVDELREYHVWALTYLKQDMGKIRIRPETFRDKIVELITPLEIDFKDDKAFSDKFYVVADNDQKAAAGITQDFRNAVMAVGIPDIVIEINNQALVIGSTKGISPEKSICLAEFVSKVNS</sequence>